<evidence type="ECO:0000313" key="5">
    <source>
        <dbReference type="Proteomes" id="UP001202479"/>
    </source>
</evidence>
<dbReference type="RefSeq" id="XP_049178349.1">
    <property type="nucleotide sequence ID" value="XM_049326161.1"/>
</dbReference>
<reference evidence="4" key="1">
    <citation type="journal article" date="2022" name="DNA Res.">
        <title>Genome analysis of five recently described species of the CUG-Ser clade uncovers Candida theae as a new hybrid lineage with pathogenic potential in the Candida parapsilosis species complex.</title>
        <authorList>
            <person name="Mixao V."/>
            <person name="Del Olmo V."/>
            <person name="Hegedusova E."/>
            <person name="Saus E."/>
            <person name="Pryszcz L."/>
            <person name="Cillingova A."/>
            <person name="Nosek J."/>
            <person name="Gabaldon T."/>
        </authorList>
    </citation>
    <scope>NUCLEOTIDE SEQUENCE</scope>
    <source>
        <strain evidence="4">CBS 10844</strain>
    </source>
</reference>
<dbReference type="Pfam" id="PF10395">
    <property type="entry name" value="Utp8_b_propeller"/>
    <property type="match status" value="1"/>
</dbReference>
<sequence length="742" mass="83557">MSGPNLVNQYPITSLPRVNDVELSRKLVVSPIISHDTSIIDLGISKSMISSHLIKPSPKLLWSYALKPSVVVEAMDVVKSSNKKYYICSLSERRSAQLLLVETENDTTITTTTTTTTGGDGNFNISTSKESKLKLHQKAIGVKFLSVSKIAVVYVDGAVEIINLVENVLSFAGNKIASSSEKEEEVIFNTFISDLEQPLLLIVSKVLRSKKLNYKLISLDLQKPIFEAQMVQRDYQKEKEEEKAAEENFVFAYIEGTLFQYRNFHLESISIANFQTQNTILVSTLIDKQFPVSIRAPAPDRILLGNADMIYLINVKFGALLSKFKSVSSSSNPVADIVYVNQVIPVKGQSQNTSNSVGFYLNLKNKDKNLYLNVIDINVGFNKLNECLGKALEKPKEKKLHNLVELYDDDDDDDDGDGTVNGGHSIEKTNSELDEVYESLKEAQQAGDLHKWESILIPYLKNNKSWQDIKKNGDKQSKKNKVYQYKEFEVENDRVVDVKFIESLFELLFDTNPLSFKNSAFVPEYTLMYLLTNPIYPKLYAKGLIQLLDETKNKTLLRQAINTCLNIPLDDFLQQLLREKDATVIHDLINRVVLEFSTDKITTVLKKVIDGQDHSVDVIELINKLLASKTANNWILIEILISINGLFNWSEDDLKRLNRLVDISLKALEVNAYNLTLVKQIQLKKNQLAQIHNGKKSKNEINSSTSGLGLLSITDQTSLGNKKVDSLVNSKVPLYSIETLDV</sequence>
<accession>A0AAI9WW29</accession>
<organism evidence="4 5">
    <name type="scientific">Candida oxycetoniae</name>
    <dbReference type="NCBI Taxonomy" id="497107"/>
    <lineage>
        <taxon>Eukaryota</taxon>
        <taxon>Fungi</taxon>
        <taxon>Dikarya</taxon>
        <taxon>Ascomycota</taxon>
        <taxon>Saccharomycotina</taxon>
        <taxon>Pichiomycetes</taxon>
        <taxon>Debaryomycetaceae</taxon>
        <taxon>Candida/Lodderomyces clade</taxon>
        <taxon>Candida</taxon>
    </lineage>
</organism>
<gene>
    <name evidence="4" type="ORF">KGF56_004694</name>
</gene>
<dbReference type="GeneID" id="73382309"/>
<dbReference type="AlphaFoldDB" id="A0AAI9WW29"/>
<feature type="domain" description="Utp8 beta-propeller" evidence="2">
    <location>
        <begin position="4"/>
        <end position="392"/>
    </location>
</feature>
<dbReference type="InterPro" id="IPR018843">
    <property type="entry name" value="Utp8_b-prop"/>
</dbReference>
<dbReference type="EMBL" id="JAHUZD010000143">
    <property type="protein sequence ID" value="KAI3402602.2"/>
    <property type="molecule type" value="Genomic_DNA"/>
</dbReference>
<dbReference type="InterPro" id="IPR053881">
    <property type="entry name" value="Utp8_C"/>
</dbReference>
<evidence type="ECO:0000259" key="3">
    <source>
        <dbReference type="Pfam" id="PF22542"/>
    </source>
</evidence>
<name>A0AAI9WW29_9ASCO</name>
<dbReference type="Proteomes" id="UP001202479">
    <property type="component" value="Unassembled WGS sequence"/>
</dbReference>
<evidence type="ECO:0000256" key="1">
    <source>
        <dbReference type="SAM" id="MobiDB-lite"/>
    </source>
</evidence>
<dbReference type="Pfam" id="PF22542">
    <property type="entry name" value="Utp8_C"/>
    <property type="match status" value="1"/>
</dbReference>
<keyword evidence="5" id="KW-1185">Reference proteome</keyword>
<evidence type="ECO:0000313" key="4">
    <source>
        <dbReference type="EMBL" id="KAI3402602.2"/>
    </source>
</evidence>
<comment type="caution">
    <text evidence="4">The sequence shown here is derived from an EMBL/GenBank/DDBJ whole genome shotgun (WGS) entry which is preliminary data.</text>
</comment>
<feature type="compositionally biased region" description="Acidic residues" evidence="1">
    <location>
        <begin position="407"/>
        <end position="417"/>
    </location>
</feature>
<feature type="domain" description="Utp8 C-terminal" evidence="3">
    <location>
        <begin position="402"/>
        <end position="742"/>
    </location>
</feature>
<feature type="region of interest" description="Disordered" evidence="1">
    <location>
        <begin position="407"/>
        <end position="428"/>
    </location>
</feature>
<protein>
    <submittedName>
        <fullName evidence="4">UTP8</fullName>
    </submittedName>
</protein>
<evidence type="ECO:0000259" key="2">
    <source>
        <dbReference type="Pfam" id="PF10395"/>
    </source>
</evidence>
<proteinExistence type="predicted"/>